<reference evidence="2" key="1">
    <citation type="submission" date="2021-08" db="EMBL/GenBank/DDBJ databases">
        <title>WGS assembly of Ceratopteris richardii.</title>
        <authorList>
            <person name="Marchant D.B."/>
            <person name="Chen G."/>
            <person name="Jenkins J."/>
            <person name="Shu S."/>
            <person name="Leebens-Mack J."/>
            <person name="Grimwood J."/>
            <person name="Schmutz J."/>
            <person name="Soltis P."/>
            <person name="Soltis D."/>
            <person name="Chen Z.-H."/>
        </authorList>
    </citation>
    <scope>NUCLEOTIDE SEQUENCE</scope>
    <source>
        <strain evidence="2">Whitten #5841</strain>
        <tissue evidence="2">Leaf</tissue>
    </source>
</reference>
<keyword evidence="3" id="KW-1185">Reference proteome</keyword>
<gene>
    <name evidence="2" type="ORF">KP509_03G056900</name>
</gene>
<keyword evidence="1" id="KW-1133">Transmembrane helix</keyword>
<dbReference type="EMBL" id="CM035408">
    <property type="protein sequence ID" value="KAH7441832.1"/>
    <property type="molecule type" value="Genomic_DNA"/>
</dbReference>
<evidence type="ECO:0000313" key="3">
    <source>
        <dbReference type="Proteomes" id="UP000825935"/>
    </source>
</evidence>
<protein>
    <submittedName>
        <fullName evidence="2">Uncharacterized protein</fullName>
    </submittedName>
</protein>
<proteinExistence type="predicted"/>
<keyword evidence="1" id="KW-0812">Transmembrane</keyword>
<evidence type="ECO:0000256" key="1">
    <source>
        <dbReference type="SAM" id="Phobius"/>
    </source>
</evidence>
<comment type="caution">
    <text evidence="2">The sequence shown here is derived from an EMBL/GenBank/DDBJ whole genome shotgun (WGS) entry which is preliminary data.</text>
</comment>
<keyword evidence="1" id="KW-0472">Membrane</keyword>
<evidence type="ECO:0000313" key="2">
    <source>
        <dbReference type="EMBL" id="KAH7441832.1"/>
    </source>
</evidence>
<feature type="transmembrane region" description="Helical" evidence="1">
    <location>
        <begin position="50"/>
        <end position="69"/>
    </location>
</feature>
<dbReference type="Proteomes" id="UP000825935">
    <property type="component" value="Chromosome 3"/>
</dbReference>
<organism evidence="2 3">
    <name type="scientific">Ceratopteris richardii</name>
    <name type="common">Triangle waterfern</name>
    <dbReference type="NCBI Taxonomy" id="49495"/>
    <lineage>
        <taxon>Eukaryota</taxon>
        <taxon>Viridiplantae</taxon>
        <taxon>Streptophyta</taxon>
        <taxon>Embryophyta</taxon>
        <taxon>Tracheophyta</taxon>
        <taxon>Polypodiopsida</taxon>
        <taxon>Polypodiidae</taxon>
        <taxon>Polypodiales</taxon>
        <taxon>Pteridineae</taxon>
        <taxon>Pteridaceae</taxon>
        <taxon>Parkerioideae</taxon>
        <taxon>Ceratopteris</taxon>
    </lineage>
</organism>
<sequence>MICGCCRSDVYSPLWRARGGLRVQSPIPVATWPTCQRLVKGNSITFRRHFLYFLWACLLFVPLFCWIWDPMGANPTFTCSLQSIQALCESRLWPNFLLTRKGKTKT</sequence>
<accession>A0A8T2V360</accession>
<name>A0A8T2V360_CERRI</name>
<dbReference type="AlphaFoldDB" id="A0A8T2V360"/>